<keyword evidence="3 9" id="KW-0808">Transferase</keyword>
<comment type="similarity">
    <text evidence="2">In the C-terminal section; belongs to the class-I pyridoxal-phosphate-dependent aminotransferase family.</text>
</comment>
<evidence type="ECO:0000256" key="2">
    <source>
        <dbReference type="ARBA" id="ARBA00005384"/>
    </source>
</evidence>
<sequence length="465" mass="53202">MIELTPYLNRKDNTPLYIQLANYIKQEIVCGRIKPGERLPSKRKLSSYLGLSLNTIQTAYEQLNAEGYIESKPRKGIFVTAFENELSSEEIAPKQWEQVDNREETINFDFNSGNVDIDHFPYSLWRKITIQSLYEDQGELFQLGNPQGELPLREEIAKHLYASRGVRCQADQIIIGAGTQMLIALLVMLIGKDNLYGIENPGFHRIKAVMHNLGAKTVPIPLERDGIEINQLIDSEAKVVYVTPSHQFPNGMIMPISRRLELLKWAEMNNGFIIEDDYDGEYRYKGQPIPSLQGLDTKGRVIYLGTFSKSLIPSIRISYIVLPPSFIHPYQESFTIYKQTASRLHQETLYRFMKEGYFQSHLNKMRTLYRKKHGVLMLSIKRYFGNKVKVIGENSGLHIVLEVKNRMSEEELIKKALKAGVKVYPLSIYYDGVIDSSPQVLLGFGGLREAEIDTGISLLKDAWEI</sequence>
<gene>
    <name evidence="9" type="ORF">J2S02_002164</name>
</gene>
<evidence type="ECO:0000259" key="8">
    <source>
        <dbReference type="PROSITE" id="PS50949"/>
    </source>
</evidence>
<dbReference type="EMBL" id="JAUSTZ010000003">
    <property type="protein sequence ID" value="MDQ0225820.1"/>
    <property type="molecule type" value="Genomic_DNA"/>
</dbReference>
<dbReference type="SUPFAM" id="SSF46785">
    <property type="entry name" value="Winged helix' DNA-binding domain"/>
    <property type="match status" value="1"/>
</dbReference>
<evidence type="ECO:0000256" key="6">
    <source>
        <dbReference type="ARBA" id="ARBA00023125"/>
    </source>
</evidence>
<dbReference type="PROSITE" id="PS50949">
    <property type="entry name" value="HTH_GNTR"/>
    <property type="match status" value="1"/>
</dbReference>
<dbReference type="GO" id="GO:0008483">
    <property type="term" value="F:transaminase activity"/>
    <property type="evidence" value="ECO:0007669"/>
    <property type="project" value="UniProtKB-KW"/>
</dbReference>
<dbReference type="PANTHER" id="PTHR46577">
    <property type="entry name" value="HTH-TYPE TRANSCRIPTIONAL REGULATORY PROTEIN GABR"/>
    <property type="match status" value="1"/>
</dbReference>
<dbReference type="Gene3D" id="1.10.10.10">
    <property type="entry name" value="Winged helix-like DNA-binding domain superfamily/Winged helix DNA-binding domain"/>
    <property type="match status" value="1"/>
</dbReference>
<comment type="caution">
    <text evidence="9">The sequence shown here is derived from an EMBL/GenBank/DDBJ whole genome shotgun (WGS) entry which is preliminary data.</text>
</comment>
<evidence type="ECO:0000256" key="1">
    <source>
        <dbReference type="ARBA" id="ARBA00001933"/>
    </source>
</evidence>
<organism evidence="9 10">
    <name type="scientific">Metabacillus niabensis</name>
    <dbReference type="NCBI Taxonomy" id="324854"/>
    <lineage>
        <taxon>Bacteria</taxon>
        <taxon>Bacillati</taxon>
        <taxon>Bacillota</taxon>
        <taxon>Bacilli</taxon>
        <taxon>Bacillales</taxon>
        <taxon>Bacillaceae</taxon>
        <taxon>Metabacillus</taxon>
    </lineage>
</organism>
<keyword evidence="6" id="KW-0238">DNA-binding</keyword>
<keyword evidence="3 9" id="KW-0032">Aminotransferase</keyword>
<name>A0ABT9Z0N2_9BACI</name>
<reference evidence="9 10" key="1">
    <citation type="submission" date="2023-07" db="EMBL/GenBank/DDBJ databases">
        <title>Genomic Encyclopedia of Type Strains, Phase IV (KMG-IV): sequencing the most valuable type-strain genomes for metagenomic binning, comparative biology and taxonomic classification.</title>
        <authorList>
            <person name="Goeker M."/>
        </authorList>
    </citation>
    <scope>NUCLEOTIDE SEQUENCE [LARGE SCALE GENOMIC DNA]</scope>
    <source>
        <strain evidence="9 10">DSM 17723</strain>
    </source>
</reference>
<comment type="cofactor">
    <cofactor evidence="1">
        <name>pyridoxal 5'-phosphate</name>
        <dbReference type="ChEBI" id="CHEBI:597326"/>
    </cofactor>
</comment>
<dbReference type="PANTHER" id="PTHR46577:SF1">
    <property type="entry name" value="HTH-TYPE TRANSCRIPTIONAL REGULATORY PROTEIN GABR"/>
    <property type="match status" value="1"/>
</dbReference>
<dbReference type="InterPro" id="IPR000524">
    <property type="entry name" value="Tscrpt_reg_HTH_GntR"/>
</dbReference>
<evidence type="ECO:0000256" key="4">
    <source>
        <dbReference type="ARBA" id="ARBA00022898"/>
    </source>
</evidence>
<dbReference type="InterPro" id="IPR036390">
    <property type="entry name" value="WH_DNA-bd_sf"/>
</dbReference>
<dbReference type="InterPro" id="IPR051446">
    <property type="entry name" value="HTH_trans_reg/aminotransferase"/>
</dbReference>
<dbReference type="Proteomes" id="UP001232245">
    <property type="component" value="Unassembled WGS sequence"/>
</dbReference>
<dbReference type="InterPro" id="IPR004839">
    <property type="entry name" value="Aminotransferase_I/II_large"/>
</dbReference>
<dbReference type="InterPro" id="IPR036388">
    <property type="entry name" value="WH-like_DNA-bd_sf"/>
</dbReference>
<dbReference type="CDD" id="cd00609">
    <property type="entry name" value="AAT_like"/>
    <property type="match status" value="1"/>
</dbReference>
<dbReference type="CDD" id="cd07377">
    <property type="entry name" value="WHTH_GntR"/>
    <property type="match status" value="1"/>
</dbReference>
<evidence type="ECO:0000313" key="10">
    <source>
        <dbReference type="Proteomes" id="UP001232245"/>
    </source>
</evidence>
<dbReference type="Pfam" id="PF00392">
    <property type="entry name" value="GntR"/>
    <property type="match status" value="1"/>
</dbReference>
<keyword evidence="7" id="KW-0804">Transcription</keyword>
<keyword evidence="10" id="KW-1185">Reference proteome</keyword>
<evidence type="ECO:0000256" key="3">
    <source>
        <dbReference type="ARBA" id="ARBA00022576"/>
    </source>
</evidence>
<accession>A0ABT9Z0N2</accession>
<dbReference type="InterPro" id="IPR015424">
    <property type="entry name" value="PyrdxlP-dep_Trfase"/>
</dbReference>
<feature type="domain" description="HTH gntR-type" evidence="8">
    <location>
        <begin position="14"/>
        <end position="82"/>
    </location>
</feature>
<proteinExistence type="inferred from homology"/>
<dbReference type="InterPro" id="IPR015421">
    <property type="entry name" value="PyrdxlP-dep_Trfase_major"/>
</dbReference>
<evidence type="ECO:0000256" key="7">
    <source>
        <dbReference type="ARBA" id="ARBA00023163"/>
    </source>
</evidence>
<evidence type="ECO:0000256" key="5">
    <source>
        <dbReference type="ARBA" id="ARBA00023015"/>
    </source>
</evidence>
<dbReference type="SMART" id="SM00345">
    <property type="entry name" value="HTH_GNTR"/>
    <property type="match status" value="1"/>
</dbReference>
<evidence type="ECO:0000313" key="9">
    <source>
        <dbReference type="EMBL" id="MDQ0225820.1"/>
    </source>
</evidence>
<dbReference type="SUPFAM" id="SSF53383">
    <property type="entry name" value="PLP-dependent transferases"/>
    <property type="match status" value="1"/>
</dbReference>
<dbReference type="Gene3D" id="3.40.640.10">
    <property type="entry name" value="Type I PLP-dependent aspartate aminotransferase-like (Major domain)"/>
    <property type="match status" value="1"/>
</dbReference>
<keyword evidence="5" id="KW-0805">Transcription regulation</keyword>
<protein>
    <submittedName>
        <fullName evidence="9">GntR family transcriptional regulator/MocR family aminotransferase</fullName>
    </submittedName>
</protein>
<keyword evidence="4" id="KW-0663">Pyridoxal phosphate</keyword>
<dbReference type="RefSeq" id="WP_174880167.1">
    <property type="nucleotide sequence ID" value="NZ_CADEPK010000108.1"/>
</dbReference>
<dbReference type="Pfam" id="PF00155">
    <property type="entry name" value="Aminotran_1_2"/>
    <property type="match status" value="1"/>
</dbReference>